<dbReference type="CDD" id="cd07043">
    <property type="entry name" value="STAS_anti-anti-sigma_factors"/>
    <property type="match status" value="1"/>
</dbReference>
<evidence type="ECO:0000313" key="4">
    <source>
        <dbReference type="Proteomes" id="UP000199408"/>
    </source>
</evidence>
<accession>A0A1C5IVP3</accession>
<dbReference type="PROSITE" id="PS50801">
    <property type="entry name" value="STAS"/>
    <property type="match status" value="1"/>
</dbReference>
<dbReference type="AlphaFoldDB" id="A0A1C5IVP3"/>
<feature type="region of interest" description="Disordered" evidence="1">
    <location>
        <begin position="105"/>
        <end position="135"/>
    </location>
</feature>
<dbReference type="InterPro" id="IPR036513">
    <property type="entry name" value="STAS_dom_sf"/>
</dbReference>
<dbReference type="RefSeq" id="WP_091300244.1">
    <property type="nucleotide sequence ID" value="NZ_FMDN01000017.1"/>
</dbReference>
<proteinExistence type="predicted"/>
<sequence length="135" mass="14171">MASPQPPARCTVPLVEVCLTEFDLACLPQTGAVFDRLLALHPGQVVVDLSGCRHIDAAAIGLLLDTHRRLVRAGAVLTLRDPNPRIRRILATAHLDRVLPVVDAPSAGTTTGAVEGEAVRPGPAARGRAAVPARQ</sequence>
<dbReference type="Pfam" id="PF13466">
    <property type="entry name" value="STAS_2"/>
    <property type="match status" value="1"/>
</dbReference>
<organism evidence="3 4">
    <name type="scientific">Micromonospora halophytica</name>
    <dbReference type="NCBI Taxonomy" id="47864"/>
    <lineage>
        <taxon>Bacteria</taxon>
        <taxon>Bacillati</taxon>
        <taxon>Actinomycetota</taxon>
        <taxon>Actinomycetes</taxon>
        <taxon>Micromonosporales</taxon>
        <taxon>Micromonosporaceae</taxon>
        <taxon>Micromonospora</taxon>
    </lineage>
</organism>
<feature type="domain" description="STAS" evidence="2">
    <location>
        <begin position="45"/>
        <end position="117"/>
    </location>
</feature>
<evidence type="ECO:0000256" key="1">
    <source>
        <dbReference type="SAM" id="MobiDB-lite"/>
    </source>
</evidence>
<dbReference type="Gene3D" id="3.30.750.24">
    <property type="entry name" value="STAS domain"/>
    <property type="match status" value="1"/>
</dbReference>
<dbReference type="EMBL" id="FMDN01000017">
    <property type="protein sequence ID" value="SCG62392.1"/>
    <property type="molecule type" value="Genomic_DNA"/>
</dbReference>
<dbReference type="OrthoDB" id="3405891at2"/>
<protein>
    <submittedName>
        <fullName evidence="3">Anti-anti-sigma factor</fullName>
    </submittedName>
</protein>
<gene>
    <name evidence="3" type="ORF">GA0070560_11738</name>
</gene>
<keyword evidence="4" id="KW-1185">Reference proteome</keyword>
<name>A0A1C5IVP3_9ACTN</name>
<dbReference type="STRING" id="47864.GA0070560_11738"/>
<reference evidence="4" key="1">
    <citation type="submission" date="2016-06" db="EMBL/GenBank/DDBJ databases">
        <authorList>
            <person name="Varghese N."/>
        </authorList>
    </citation>
    <scope>NUCLEOTIDE SEQUENCE [LARGE SCALE GENOMIC DNA]</scope>
    <source>
        <strain evidence="4">DSM 43171</strain>
    </source>
</reference>
<dbReference type="InterPro" id="IPR058548">
    <property type="entry name" value="MlaB-like_STAS"/>
</dbReference>
<dbReference type="Proteomes" id="UP000199408">
    <property type="component" value="Unassembled WGS sequence"/>
</dbReference>
<dbReference type="InterPro" id="IPR002645">
    <property type="entry name" value="STAS_dom"/>
</dbReference>
<dbReference type="SUPFAM" id="SSF52091">
    <property type="entry name" value="SpoIIaa-like"/>
    <property type="match status" value="1"/>
</dbReference>
<evidence type="ECO:0000259" key="2">
    <source>
        <dbReference type="PROSITE" id="PS50801"/>
    </source>
</evidence>
<evidence type="ECO:0000313" key="3">
    <source>
        <dbReference type="EMBL" id="SCG62392.1"/>
    </source>
</evidence>
<feature type="compositionally biased region" description="Low complexity" evidence="1">
    <location>
        <begin position="119"/>
        <end position="135"/>
    </location>
</feature>